<dbReference type="Pfam" id="PF12838">
    <property type="entry name" value="Fer4_7"/>
    <property type="match status" value="2"/>
</dbReference>
<dbReference type="Pfam" id="PF04060">
    <property type="entry name" value="FeS"/>
    <property type="match status" value="1"/>
</dbReference>
<comment type="subunit">
    <text evidence="10">The complex is composed of six subunits: RnfA, RnfB, RnfC, RnfD, RnfE and RnfG.</text>
</comment>
<evidence type="ECO:0000256" key="4">
    <source>
        <dbReference type="ARBA" id="ARBA00022737"/>
    </source>
</evidence>
<evidence type="ECO:0000256" key="3">
    <source>
        <dbReference type="ARBA" id="ARBA00022723"/>
    </source>
</evidence>
<evidence type="ECO:0000256" key="5">
    <source>
        <dbReference type="ARBA" id="ARBA00022967"/>
    </source>
</evidence>
<evidence type="ECO:0000256" key="10">
    <source>
        <dbReference type="HAMAP-Rule" id="MF_00463"/>
    </source>
</evidence>
<sequence>MNIIVLAIVSVAVIALVCSVMLVIASNVMAVKEDPLFPAVRECLPGANCGACGYAGCDGYAKALAAGTDKRTTLCVPGGADCAQALAGVLGLEAGAVEKRVAIVFCGGDCTRTEARMDYQGAHSCAAAKLLFGGAGACAFGCLGNGDCVAVCPENAITIDKGVAVVNRDLCIGCGLCERSCPNHVIGVRPMSQKVFDRCSNPNRGKAVMDVCKAGCIGCTKCSKVCPEGAITMDHSLAQVNPTKCTACGTCVASCPTHCMSFAEPGMAPAPAKAERAEEKSAAAQ</sequence>
<dbReference type="EC" id="7.-.-.-" evidence="10"/>
<dbReference type="Gene3D" id="3.30.70.20">
    <property type="match status" value="2"/>
</dbReference>
<organism evidence="13 14">
    <name type="scientific">Lawsonibacter faecis</name>
    <dbReference type="NCBI Taxonomy" id="2763052"/>
    <lineage>
        <taxon>Bacteria</taxon>
        <taxon>Bacillati</taxon>
        <taxon>Bacillota</taxon>
        <taxon>Clostridia</taxon>
        <taxon>Eubacteriales</taxon>
        <taxon>Oscillospiraceae</taxon>
        <taxon>Lawsonibacter</taxon>
    </lineage>
</organism>
<feature type="binding site" evidence="10">
    <location>
        <position position="174"/>
    </location>
    <ligand>
        <name>[4Fe-4S] cluster</name>
        <dbReference type="ChEBI" id="CHEBI:49883"/>
        <label>3</label>
    </ligand>
</feature>
<evidence type="ECO:0000313" key="14">
    <source>
        <dbReference type="Proteomes" id="UP000607645"/>
    </source>
</evidence>
<gene>
    <name evidence="10" type="primary">rnfB</name>
    <name evidence="13" type="ORF">H8S62_17080</name>
</gene>
<feature type="domain" description="4Fe-4S ferredoxin-type" evidence="11">
    <location>
        <begin position="162"/>
        <end position="191"/>
    </location>
</feature>
<feature type="binding site" evidence="10">
    <location>
        <position position="152"/>
    </location>
    <ligand>
        <name>[4Fe-4S] cluster</name>
        <dbReference type="ChEBI" id="CHEBI:49883"/>
        <label>3</label>
    </ligand>
</feature>
<dbReference type="SUPFAM" id="SSF54862">
    <property type="entry name" value="4Fe-4S ferredoxins"/>
    <property type="match status" value="1"/>
</dbReference>
<dbReference type="Gene3D" id="1.10.15.40">
    <property type="entry name" value="Electron transport complex subunit B, putative Fe-S cluster"/>
    <property type="match status" value="1"/>
</dbReference>
<keyword evidence="5 10" id="KW-1278">Translocase</keyword>
<dbReference type="PANTHER" id="PTHR43560:SF1">
    <property type="entry name" value="ION-TRANSLOCATING OXIDOREDUCTASE COMPLEX SUBUNIT B"/>
    <property type="match status" value="1"/>
</dbReference>
<accession>A0A8J6JMH8</accession>
<dbReference type="InterPro" id="IPR050395">
    <property type="entry name" value="4Fe4S_Ferredoxin_RnfB"/>
</dbReference>
<evidence type="ECO:0000256" key="7">
    <source>
        <dbReference type="ARBA" id="ARBA00023004"/>
    </source>
</evidence>
<dbReference type="Proteomes" id="UP000607645">
    <property type="component" value="Unassembled WGS sequence"/>
</dbReference>
<feature type="binding site" evidence="10">
    <location>
        <position position="181"/>
    </location>
    <ligand>
        <name>[4Fe-4S] cluster</name>
        <dbReference type="ChEBI" id="CHEBI:49883"/>
        <label>2</label>
    </ligand>
</feature>
<feature type="binding site" evidence="10">
    <location>
        <position position="148"/>
    </location>
    <ligand>
        <name>[4Fe-4S] cluster</name>
        <dbReference type="ChEBI" id="CHEBI:49883"/>
        <label>2</label>
    </ligand>
</feature>
<keyword evidence="3 10" id="KW-0479">Metal-binding</keyword>
<dbReference type="GO" id="GO:0046872">
    <property type="term" value="F:metal ion binding"/>
    <property type="evidence" value="ECO:0007669"/>
    <property type="project" value="UniProtKB-KW"/>
</dbReference>
<keyword evidence="7 10" id="KW-0408">Iron</keyword>
<comment type="caution">
    <text evidence="13">The sequence shown here is derived from an EMBL/GenBank/DDBJ whole genome shotgun (WGS) entry which is preliminary data.</text>
</comment>
<dbReference type="PROSITE" id="PS51656">
    <property type="entry name" value="4FE4S"/>
    <property type="match status" value="1"/>
</dbReference>
<dbReference type="GO" id="GO:0022900">
    <property type="term" value="P:electron transport chain"/>
    <property type="evidence" value="ECO:0007669"/>
    <property type="project" value="UniProtKB-UniRule"/>
</dbReference>
<feature type="binding site" evidence="10">
    <location>
        <position position="138"/>
    </location>
    <ligand>
        <name>[4Fe-4S] cluster</name>
        <dbReference type="ChEBI" id="CHEBI:49883"/>
        <label>2</label>
    </ligand>
</feature>
<dbReference type="HAMAP" id="MF_00463">
    <property type="entry name" value="RsxB_RnfB"/>
    <property type="match status" value="1"/>
</dbReference>
<dbReference type="InterPro" id="IPR017900">
    <property type="entry name" value="4Fe4S_Fe_S_CS"/>
</dbReference>
<dbReference type="PROSITE" id="PS00198">
    <property type="entry name" value="4FE4S_FER_1"/>
    <property type="match status" value="3"/>
</dbReference>
<evidence type="ECO:0000259" key="12">
    <source>
        <dbReference type="PROSITE" id="PS51656"/>
    </source>
</evidence>
<dbReference type="GO" id="GO:0009055">
    <property type="term" value="F:electron transfer activity"/>
    <property type="evidence" value="ECO:0007669"/>
    <property type="project" value="InterPro"/>
</dbReference>
<evidence type="ECO:0000259" key="11">
    <source>
        <dbReference type="PROSITE" id="PS51379"/>
    </source>
</evidence>
<reference evidence="13" key="1">
    <citation type="submission" date="2020-08" db="EMBL/GenBank/DDBJ databases">
        <title>Genome public.</title>
        <authorList>
            <person name="Liu C."/>
            <person name="Sun Q."/>
        </authorList>
    </citation>
    <scope>NUCLEOTIDE SEQUENCE</scope>
    <source>
        <strain evidence="13">NSJ-52</strain>
    </source>
</reference>
<keyword evidence="8 10" id="KW-0411">Iron-sulfur</keyword>
<keyword evidence="6 10" id="KW-0249">Electron transport</keyword>
<dbReference type="PANTHER" id="PTHR43560">
    <property type="entry name" value="ION-TRANSLOCATING OXIDOREDUCTASE COMPLEX SUBUNIT B"/>
    <property type="match status" value="1"/>
</dbReference>
<comment type="cofactor">
    <cofactor evidence="10">
        <name>[4Fe-4S] cluster</name>
        <dbReference type="ChEBI" id="CHEBI:49883"/>
    </cofactor>
    <text evidence="10">Binds 3 [4Fe-4S] clusters.</text>
</comment>
<evidence type="ECO:0000256" key="8">
    <source>
        <dbReference type="ARBA" id="ARBA00023014"/>
    </source>
</evidence>
<evidence type="ECO:0000313" key="13">
    <source>
        <dbReference type="EMBL" id="MBC5738728.1"/>
    </source>
</evidence>
<keyword evidence="2 10" id="KW-0004">4Fe-4S</keyword>
<comment type="function">
    <text evidence="10">Part of a membrane-bound complex that couples electron transfer with translocation of ions across the membrane.</text>
</comment>
<keyword evidence="9 10" id="KW-0472">Membrane</keyword>
<feature type="binding site" evidence="10">
    <location>
        <position position="171"/>
    </location>
    <ligand>
        <name>[4Fe-4S] cluster</name>
        <dbReference type="ChEBI" id="CHEBI:49883"/>
        <label>3</label>
    </ligand>
</feature>
<keyword evidence="4 10" id="KW-0677">Repeat</keyword>
<evidence type="ECO:0000256" key="1">
    <source>
        <dbReference type="ARBA" id="ARBA00022448"/>
    </source>
</evidence>
<evidence type="ECO:0000256" key="2">
    <source>
        <dbReference type="ARBA" id="ARBA00022485"/>
    </source>
</evidence>
<comment type="caution">
    <text evidence="10">Lacks conserved residue(s) required for the propagation of feature annotation.</text>
</comment>
<feature type="binding site" evidence="10">
    <location>
        <position position="52"/>
    </location>
    <ligand>
        <name>[4Fe-4S] cluster</name>
        <dbReference type="ChEBI" id="CHEBI:49883"/>
        <label>1</label>
    </ligand>
</feature>
<feature type="binding site" evidence="10">
    <location>
        <position position="49"/>
    </location>
    <ligand>
        <name>[4Fe-4S] cluster</name>
        <dbReference type="ChEBI" id="CHEBI:49883"/>
        <label>1</label>
    </ligand>
</feature>
<proteinExistence type="inferred from homology"/>
<dbReference type="EMBL" id="JACOPQ010000020">
    <property type="protein sequence ID" value="MBC5738728.1"/>
    <property type="molecule type" value="Genomic_DNA"/>
</dbReference>
<dbReference type="PROSITE" id="PS51379">
    <property type="entry name" value="4FE4S_FER_2"/>
    <property type="match status" value="3"/>
</dbReference>
<dbReference type="InterPro" id="IPR010207">
    <property type="entry name" value="Elect_transpt_cplx_RnfB/RsxB"/>
</dbReference>
<keyword evidence="1 10" id="KW-0813">Transport</keyword>
<dbReference type="NCBIfam" id="TIGR01944">
    <property type="entry name" value="rnfB"/>
    <property type="match status" value="1"/>
</dbReference>
<dbReference type="InterPro" id="IPR007202">
    <property type="entry name" value="4Fe-4S_dom"/>
</dbReference>
<dbReference type="RefSeq" id="WP_155150947.1">
    <property type="nucleotide sequence ID" value="NZ_JACOPQ010000020.1"/>
</dbReference>
<feature type="binding site" evidence="10">
    <location>
        <position position="57"/>
    </location>
    <ligand>
        <name>[4Fe-4S] cluster</name>
        <dbReference type="ChEBI" id="CHEBI:49883"/>
        <label>1</label>
    </ligand>
</feature>
<protein>
    <recommendedName>
        <fullName evidence="10">Ion-translocating oxidoreductase complex subunit B</fullName>
        <ecNumber evidence="10">7.-.-.-</ecNumber>
    </recommendedName>
    <alternativeName>
        <fullName evidence="10">Rnf electron transport complex subunit B</fullName>
    </alternativeName>
</protein>
<feature type="region of interest" description="Hydrophobic" evidence="10">
    <location>
        <begin position="1"/>
        <end position="26"/>
    </location>
</feature>
<feature type="domain" description="4Fe-4S ferredoxin-type" evidence="11">
    <location>
        <begin position="236"/>
        <end position="265"/>
    </location>
</feature>
<name>A0A8J6JMH8_9FIRM</name>
<dbReference type="GO" id="GO:0051539">
    <property type="term" value="F:4 iron, 4 sulfur cluster binding"/>
    <property type="evidence" value="ECO:0007669"/>
    <property type="project" value="UniProtKB-UniRule"/>
</dbReference>
<dbReference type="CDD" id="cd10549">
    <property type="entry name" value="MtMvhB_like"/>
    <property type="match status" value="1"/>
</dbReference>
<feature type="binding site" evidence="10">
    <location>
        <position position="75"/>
    </location>
    <ligand>
        <name>[4Fe-4S] cluster</name>
        <dbReference type="ChEBI" id="CHEBI:49883"/>
        <label>1</label>
    </ligand>
</feature>
<dbReference type="GO" id="GO:0005886">
    <property type="term" value="C:plasma membrane"/>
    <property type="evidence" value="ECO:0007669"/>
    <property type="project" value="UniProtKB-SubCell"/>
</dbReference>
<comment type="subcellular location">
    <subcellularLocation>
        <location evidence="10">Cell membrane</location>
    </subcellularLocation>
</comment>
<evidence type="ECO:0000256" key="6">
    <source>
        <dbReference type="ARBA" id="ARBA00022982"/>
    </source>
</evidence>
<feature type="domain" description="4Fe-4S ferredoxin-type" evidence="11">
    <location>
        <begin position="205"/>
        <end position="234"/>
    </location>
</feature>
<feature type="binding site" evidence="10">
    <location>
        <position position="177"/>
    </location>
    <ligand>
        <name>[4Fe-4S] cluster</name>
        <dbReference type="ChEBI" id="CHEBI:49883"/>
        <label>3</label>
    </ligand>
</feature>
<feature type="binding site" evidence="10">
    <location>
        <position position="142"/>
    </location>
    <ligand>
        <name>[4Fe-4S] cluster</name>
        <dbReference type="ChEBI" id="CHEBI:49883"/>
        <label>2</label>
    </ligand>
</feature>
<keyword evidence="10" id="KW-1003">Cell membrane</keyword>
<dbReference type="AlphaFoldDB" id="A0A8J6JMH8"/>
<feature type="domain" description="4Fe-4S" evidence="12">
    <location>
        <begin position="32"/>
        <end position="92"/>
    </location>
</feature>
<dbReference type="InterPro" id="IPR017896">
    <property type="entry name" value="4Fe4S_Fe-S-bd"/>
</dbReference>
<comment type="similarity">
    <text evidence="10">Belongs to the 4Fe4S bacterial-type ferredoxin family. RnfB subfamily.</text>
</comment>
<keyword evidence="14" id="KW-1185">Reference proteome</keyword>
<evidence type="ECO:0000256" key="9">
    <source>
        <dbReference type="ARBA" id="ARBA00023136"/>
    </source>
</evidence>